<dbReference type="EMBL" id="JBBMFA010000074">
    <property type="protein sequence ID" value="MEQ2519921.1"/>
    <property type="molecule type" value="Genomic_DNA"/>
</dbReference>
<dbReference type="Pfam" id="PF03444">
    <property type="entry name" value="WHD_HrcA"/>
    <property type="match status" value="1"/>
</dbReference>
<dbReference type="InterPro" id="IPR005104">
    <property type="entry name" value="WHTH_HrcA_DNA-bd"/>
</dbReference>
<evidence type="ECO:0000256" key="3">
    <source>
        <dbReference type="ARBA" id="ARBA00023016"/>
    </source>
</evidence>
<dbReference type="Gene3D" id="3.30.450.40">
    <property type="match status" value="1"/>
</dbReference>
<dbReference type="SUPFAM" id="SSF55781">
    <property type="entry name" value="GAF domain-like"/>
    <property type="match status" value="1"/>
</dbReference>
<keyword evidence="4 5" id="KW-0804">Transcription</keyword>
<evidence type="ECO:0000256" key="1">
    <source>
        <dbReference type="ARBA" id="ARBA00022491"/>
    </source>
</evidence>
<dbReference type="PANTHER" id="PTHR34824:SF1">
    <property type="entry name" value="HEAT-INDUCIBLE TRANSCRIPTION REPRESSOR HRCA"/>
    <property type="match status" value="1"/>
</dbReference>
<feature type="domain" description="Heat-inducible transcription repressor HrcA C-terminal" evidence="6">
    <location>
        <begin position="107"/>
        <end position="322"/>
    </location>
</feature>
<proteinExistence type="inferred from homology"/>
<keyword evidence="2 5" id="KW-0805">Transcription regulation</keyword>
<keyword evidence="1 5" id="KW-0678">Repressor</keyword>
<keyword evidence="9" id="KW-1185">Reference proteome</keyword>
<protein>
    <recommendedName>
        <fullName evidence="5">Heat-inducible transcription repressor HrcA</fullName>
    </recommendedName>
</protein>
<comment type="similarity">
    <text evidence="5">Belongs to the HrcA family.</text>
</comment>
<feature type="domain" description="Winged helix-turn-helix transcription repressor HrcA DNA-binding" evidence="7">
    <location>
        <begin position="7"/>
        <end position="73"/>
    </location>
</feature>
<comment type="function">
    <text evidence="5">Negative regulator of class I heat shock genes (grpE-dnaK-dnaJ and groELS operons). Prevents heat-shock induction of these operons.</text>
</comment>
<dbReference type="PIRSF" id="PIRSF005485">
    <property type="entry name" value="HrcA"/>
    <property type="match status" value="1"/>
</dbReference>
<dbReference type="InterPro" id="IPR023120">
    <property type="entry name" value="WHTH_transcript_rep_HrcA_IDD"/>
</dbReference>
<dbReference type="HAMAP" id="MF_00081">
    <property type="entry name" value="HrcA"/>
    <property type="match status" value="1"/>
</dbReference>
<comment type="caution">
    <text evidence="8">The sequence shown here is derived from an EMBL/GenBank/DDBJ whole genome shotgun (WGS) entry which is preliminary data.</text>
</comment>
<dbReference type="Pfam" id="PF01628">
    <property type="entry name" value="HrcA"/>
    <property type="match status" value="1"/>
</dbReference>
<organism evidence="8 9">
    <name type="scientific">Ruthenibacterium intestinale</name>
    <dbReference type="NCBI Taxonomy" id="3133163"/>
    <lineage>
        <taxon>Bacteria</taxon>
        <taxon>Bacillati</taxon>
        <taxon>Bacillota</taxon>
        <taxon>Clostridia</taxon>
        <taxon>Eubacteriales</taxon>
        <taxon>Oscillospiraceae</taxon>
        <taxon>Ruthenibacterium</taxon>
    </lineage>
</organism>
<dbReference type="InterPro" id="IPR002571">
    <property type="entry name" value="HrcA"/>
</dbReference>
<dbReference type="Gene3D" id="3.30.390.60">
    <property type="entry name" value="Heat-inducible transcription repressor hrca homolog, domain 3"/>
    <property type="match status" value="1"/>
</dbReference>
<dbReference type="InterPro" id="IPR029016">
    <property type="entry name" value="GAF-like_dom_sf"/>
</dbReference>
<dbReference type="NCBIfam" id="TIGR00331">
    <property type="entry name" value="hrcA"/>
    <property type="match status" value="1"/>
</dbReference>
<dbReference type="PANTHER" id="PTHR34824">
    <property type="entry name" value="HEAT-INDUCIBLE TRANSCRIPTION REPRESSOR HRCA"/>
    <property type="match status" value="1"/>
</dbReference>
<evidence type="ECO:0000256" key="4">
    <source>
        <dbReference type="ARBA" id="ARBA00023163"/>
    </source>
</evidence>
<evidence type="ECO:0000259" key="6">
    <source>
        <dbReference type="Pfam" id="PF01628"/>
    </source>
</evidence>
<dbReference type="RefSeq" id="WP_349215352.1">
    <property type="nucleotide sequence ID" value="NZ_JBBMFA010000074.1"/>
</dbReference>
<dbReference type="InterPro" id="IPR036388">
    <property type="entry name" value="WH-like_DNA-bd_sf"/>
</dbReference>
<evidence type="ECO:0000256" key="5">
    <source>
        <dbReference type="HAMAP-Rule" id="MF_00081"/>
    </source>
</evidence>
<evidence type="ECO:0000313" key="9">
    <source>
        <dbReference type="Proteomes" id="UP001477672"/>
    </source>
</evidence>
<evidence type="ECO:0000313" key="8">
    <source>
        <dbReference type="EMBL" id="MEQ2519921.1"/>
    </source>
</evidence>
<evidence type="ECO:0000259" key="7">
    <source>
        <dbReference type="Pfam" id="PF03444"/>
    </source>
</evidence>
<evidence type="ECO:0000256" key="2">
    <source>
        <dbReference type="ARBA" id="ARBA00023015"/>
    </source>
</evidence>
<dbReference type="Proteomes" id="UP001477672">
    <property type="component" value="Unassembled WGS sequence"/>
</dbReference>
<dbReference type="Gene3D" id="1.10.10.10">
    <property type="entry name" value="Winged helix-like DNA-binding domain superfamily/Winged helix DNA-binding domain"/>
    <property type="match status" value="1"/>
</dbReference>
<name>A0ABV1GDJ7_9FIRM</name>
<dbReference type="InterPro" id="IPR021153">
    <property type="entry name" value="HrcA_C"/>
</dbReference>
<dbReference type="SUPFAM" id="SSF46785">
    <property type="entry name" value="Winged helix' DNA-binding domain"/>
    <property type="match status" value="1"/>
</dbReference>
<keyword evidence="3 5" id="KW-0346">Stress response</keyword>
<dbReference type="InterPro" id="IPR036390">
    <property type="entry name" value="WH_DNA-bd_sf"/>
</dbReference>
<accession>A0ABV1GDJ7</accession>
<sequence>MPIDDRKQRVLRAIVSLYSDDGEPVGSGLLAEHFGRAVSSATLRNEMAALTKLGLLEQPHTSAGRVPSAKGYRYYIDNLLDTSLKLSESEKRAAEQAFREMDYDPERLAQSAARALADWTGYTVVATTPKSEDMCIAHFEVMQVGRYTAAVLAVTGAGGVRTRTAKLDFELRPGDAERLAQTLNEHLTFRSAADVSQPLLHAAAEGMGAGGAVFYPVISAAYTLLKEAGRPNVYLEGQQNVLGYSPQEECLRTLMEFFGDEEAVKRFISPKSERTTVLLGDEMPEYRMPGVCILSKRYVAGGGLTGAIGIVGPTRMRYREVIPRLEYFALLLGQCMSGKTEHGQRQEE</sequence>
<reference evidence="8 9" key="1">
    <citation type="submission" date="2024-03" db="EMBL/GenBank/DDBJ databases">
        <title>Human intestinal bacterial collection.</title>
        <authorList>
            <person name="Pauvert C."/>
            <person name="Hitch T.C.A."/>
            <person name="Clavel T."/>
        </authorList>
    </citation>
    <scope>NUCLEOTIDE SEQUENCE [LARGE SCALE GENOMIC DNA]</scope>
    <source>
        <strain evidence="8 9">CLA-JM-H11</strain>
    </source>
</reference>
<gene>
    <name evidence="5 8" type="primary">hrcA</name>
    <name evidence="8" type="ORF">WMO24_05665</name>
</gene>